<evidence type="ECO:0000259" key="2">
    <source>
        <dbReference type="Pfam" id="PF20237"/>
    </source>
</evidence>
<dbReference type="Pfam" id="PF20237">
    <property type="entry name" value="DUF6594"/>
    <property type="match status" value="1"/>
</dbReference>
<dbReference type="PANTHER" id="PTHR34502">
    <property type="entry name" value="DUF6594 DOMAIN-CONTAINING PROTEIN-RELATED"/>
    <property type="match status" value="1"/>
</dbReference>
<keyword evidence="1" id="KW-0472">Membrane</keyword>
<accession>A0A4U0VK92</accession>
<name>A0A4U0VK92_9PEZI</name>
<dbReference type="EMBL" id="NAJN01002779">
    <property type="protein sequence ID" value="TKA49292.1"/>
    <property type="molecule type" value="Genomic_DNA"/>
</dbReference>
<keyword evidence="4" id="KW-1185">Reference proteome</keyword>
<proteinExistence type="predicted"/>
<feature type="non-terminal residue" evidence="3">
    <location>
        <position position="260"/>
    </location>
</feature>
<comment type="caution">
    <text evidence="3">The sequence shown here is derived from an EMBL/GenBank/DDBJ whole genome shotgun (WGS) entry which is preliminary data.</text>
</comment>
<dbReference type="STRING" id="331657.A0A4U0VK92"/>
<keyword evidence="1" id="KW-0812">Transmembrane</keyword>
<keyword evidence="1" id="KW-1133">Transmembrane helix</keyword>
<dbReference type="OrthoDB" id="5342093at2759"/>
<feature type="domain" description="DUF6594" evidence="2">
    <location>
        <begin position="4"/>
        <end position="260"/>
    </location>
</feature>
<gene>
    <name evidence="3" type="ORF">B0A49_13367</name>
</gene>
<reference evidence="3 4" key="1">
    <citation type="submission" date="2017-03" db="EMBL/GenBank/DDBJ databases">
        <title>Genomes of endolithic fungi from Antarctica.</title>
        <authorList>
            <person name="Coleine C."/>
            <person name="Masonjones S."/>
            <person name="Stajich J.E."/>
        </authorList>
    </citation>
    <scope>NUCLEOTIDE SEQUENCE [LARGE SCALE GENOMIC DNA]</scope>
    <source>
        <strain evidence="3 4">CCFEE 5187</strain>
    </source>
</reference>
<evidence type="ECO:0000256" key="1">
    <source>
        <dbReference type="SAM" id="Phobius"/>
    </source>
</evidence>
<organism evidence="3 4">
    <name type="scientific">Cryomyces minteri</name>
    <dbReference type="NCBI Taxonomy" id="331657"/>
    <lineage>
        <taxon>Eukaryota</taxon>
        <taxon>Fungi</taxon>
        <taxon>Dikarya</taxon>
        <taxon>Ascomycota</taxon>
        <taxon>Pezizomycotina</taxon>
        <taxon>Dothideomycetes</taxon>
        <taxon>Dothideomycetes incertae sedis</taxon>
        <taxon>Cryomyces</taxon>
    </lineage>
</organism>
<dbReference type="InterPro" id="IPR046529">
    <property type="entry name" value="DUF6594"/>
</dbReference>
<feature type="transmembrane region" description="Helical" evidence="1">
    <location>
        <begin position="197"/>
        <end position="220"/>
    </location>
</feature>
<protein>
    <recommendedName>
        <fullName evidence="2">DUF6594 domain-containing protein</fullName>
    </recommendedName>
</protein>
<evidence type="ECO:0000313" key="3">
    <source>
        <dbReference type="EMBL" id="TKA49292.1"/>
    </source>
</evidence>
<feature type="transmembrane region" description="Helical" evidence="1">
    <location>
        <begin position="226"/>
        <end position="245"/>
    </location>
</feature>
<sequence length="260" mass="29495">MNGYPALSALMSANSDIAIFRTFKTLNIQRVLYMQAQLMQLETDLLEEAREDRGSNEPLRTAHDRSWKNMSPEADAAQWAKINEIEQLLPKYNASLLQLAQLESLSVPTKQNLKSLRNWLERPAYGNGFLIGGPEPWTAGQMQHRGIDYMTLSYIKERDFITTRVMRILPHLKRSITSRHGTDDTIYEMDEKRLLRVADGFVTIISSVIPTLAILMLHFIPPQYHATRLGTIIVFATVFATALFLTAQARRVEVFAATAA</sequence>
<dbReference type="PANTHER" id="PTHR34502:SF5">
    <property type="entry name" value="DUF6594 DOMAIN-CONTAINING PROTEIN"/>
    <property type="match status" value="1"/>
</dbReference>
<evidence type="ECO:0000313" key="4">
    <source>
        <dbReference type="Proteomes" id="UP000308768"/>
    </source>
</evidence>
<dbReference type="Proteomes" id="UP000308768">
    <property type="component" value="Unassembled WGS sequence"/>
</dbReference>
<dbReference type="AlphaFoldDB" id="A0A4U0VK92"/>